<comment type="caution">
    <text evidence="2">The sequence shown here is derived from an EMBL/GenBank/DDBJ whole genome shotgun (WGS) entry which is preliminary data.</text>
</comment>
<proteinExistence type="predicted"/>
<feature type="compositionally biased region" description="Basic and acidic residues" evidence="1">
    <location>
        <begin position="48"/>
        <end position="81"/>
    </location>
</feature>
<sequence length="81" mass="9166">MKILCRADLYLRHDESSKRQIVRNLPWGHLPLPDMVTHIASFIAPPSSEKDGTLDREDPRSEEERGSGEVRGPEKCGRKGI</sequence>
<name>A0A6G1CPF5_9ORYZ</name>
<dbReference type="Proteomes" id="UP000479710">
    <property type="component" value="Unassembled WGS sequence"/>
</dbReference>
<evidence type="ECO:0000313" key="3">
    <source>
        <dbReference type="Proteomes" id="UP000479710"/>
    </source>
</evidence>
<accession>A0A6G1CPF5</accession>
<reference evidence="2 3" key="1">
    <citation type="submission" date="2019-11" db="EMBL/GenBank/DDBJ databases">
        <title>Whole genome sequence of Oryza granulata.</title>
        <authorList>
            <person name="Li W."/>
        </authorList>
    </citation>
    <scope>NUCLEOTIDE SEQUENCE [LARGE SCALE GENOMIC DNA]</scope>
    <source>
        <strain evidence="3">cv. Menghai</strain>
        <tissue evidence="2">Leaf</tissue>
    </source>
</reference>
<evidence type="ECO:0000256" key="1">
    <source>
        <dbReference type="SAM" id="MobiDB-lite"/>
    </source>
</evidence>
<evidence type="ECO:0000313" key="2">
    <source>
        <dbReference type="EMBL" id="KAF0901694.1"/>
    </source>
</evidence>
<dbReference type="AlphaFoldDB" id="A0A6G1CPF5"/>
<protein>
    <submittedName>
        <fullName evidence="2">Uncharacterized protein</fullName>
    </submittedName>
</protein>
<organism evidence="2 3">
    <name type="scientific">Oryza meyeriana var. granulata</name>
    <dbReference type="NCBI Taxonomy" id="110450"/>
    <lineage>
        <taxon>Eukaryota</taxon>
        <taxon>Viridiplantae</taxon>
        <taxon>Streptophyta</taxon>
        <taxon>Embryophyta</taxon>
        <taxon>Tracheophyta</taxon>
        <taxon>Spermatophyta</taxon>
        <taxon>Magnoliopsida</taxon>
        <taxon>Liliopsida</taxon>
        <taxon>Poales</taxon>
        <taxon>Poaceae</taxon>
        <taxon>BOP clade</taxon>
        <taxon>Oryzoideae</taxon>
        <taxon>Oryzeae</taxon>
        <taxon>Oryzinae</taxon>
        <taxon>Oryza</taxon>
        <taxon>Oryza meyeriana</taxon>
    </lineage>
</organism>
<keyword evidence="3" id="KW-1185">Reference proteome</keyword>
<feature type="region of interest" description="Disordered" evidence="1">
    <location>
        <begin position="43"/>
        <end position="81"/>
    </location>
</feature>
<dbReference type="EMBL" id="SPHZ02000008">
    <property type="protein sequence ID" value="KAF0901694.1"/>
    <property type="molecule type" value="Genomic_DNA"/>
</dbReference>
<gene>
    <name evidence="2" type="ORF">E2562_006174</name>
</gene>